<evidence type="ECO:0000313" key="2">
    <source>
        <dbReference type="EMBL" id="HDX31848.1"/>
    </source>
</evidence>
<accession>A0A7C1JWY2</accession>
<reference evidence="2" key="1">
    <citation type="journal article" date="2020" name="mSystems">
        <title>Genome- and Community-Level Interaction Insights into Carbon Utilization and Element Cycling Functions of Hydrothermarchaeota in Hydrothermal Sediment.</title>
        <authorList>
            <person name="Zhou Z."/>
            <person name="Liu Y."/>
            <person name="Xu W."/>
            <person name="Pan J."/>
            <person name="Luo Z.H."/>
            <person name="Li M."/>
        </authorList>
    </citation>
    <scope>NUCLEOTIDE SEQUENCE [LARGE SCALE GENOMIC DNA]</scope>
    <source>
        <strain evidence="2">SpSt-289</strain>
    </source>
</reference>
<feature type="transmembrane region" description="Helical" evidence="1">
    <location>
        <begin position="101"/>
        <end position="118"/>
    </location>
</feature>
<feature type="transmembrane region" description="Helical" evidence="1">
    <location>
        <begin position="25"/>
        <end position="51"/>
    </location>
</feature>
<evidence type="ECO:0000256" key="1">
    <source>
        <dbReference type="SAM" id="Phobius"/>
    </source>
</evidence>
<keyword evidence="1" id="KW-0812">Transmembrane</keyword>
<keyword evidence="1" id="KW-0472">Membrane</keyword>
<proteinExistence type="predicted"/>
<dbReference type="EMBL" id="DSMG01000100">
    <property type="protein sequence ID" value="HDX31848.1"/>
    <property type="molecule type" value="Genomic_DNA"/>
</dbReference>
<feature type="transmembrane region" description="Helical" evidence="1">
    <location>
        <begin position="71"/>
        <end position="94"/>
    </location>
</feature>
<name>A0A7C1JWY2_9CHLR</name>
<sequence length="167" mass="18820">MNDAPAPQHIPLPGFIRRSSHQYRWSMAITLALLLIQAAVFWGVAISLFSSVDWELVETLDEPPEIVLRQIIRAIVLVPFGAALLLCALFCALWPRAGWHLAMIAESLILLVGLQVYLSDREQLLTDRHWLYLHMFVAILAVVFMNSPEGKLLLGQNTGHSRADREL</sequence>
<gene>
    <name evidence="2" type="ORF">ENQ20_10210</name>
</gene>
<keyword evidence="1" id="KW-1133">Transmembrane helix</keyword>
<feature type="transmembrane region" description="Helical" evidence="1">
    <location>
        <begin position="130"/>
        <end position="147"/>
    </location>
</feature>
<organism evidence="2">
    <name type="scientific">Caldilinea aerophila</name>
    <dbReference type="NCBI Taxonomy" id="133453"/>
    <lineage>
        <taxon>Bacteria</taxon>
        <taxon>Bacillati</taxon>
        <taxon>Chloroflexota</taxon>
        <taxon>Caldilineae</taxon>
        <taxon>Caldilineales</taxon>
        <taxon>Caldilineaceae</taxon>
        <taxon>Caldilinea</taxon>
    </lineage>
</organism>
<comment type="caution">
    <text evidence="2">The sequence shown here is derived from an EMBL/GenBank/DDBJ whole genome shotgun (WGS) entry which is preliminary data.</text>
</comment>
<protein>
    <submittedName>
        <fullName evidence="2">Uncharacterized protein</fullName>
    </submittedName>
</protein>
<dbReference type="AlphaFoldDB" id="A0A7C1JWY2"/>